<dbReference type="EMBL" id="CM007382">
    <property type="protein sequence ID" value="ONK77883.1"/>
    <property type="molecule type" value="Genomic_DNA"/>
</dbReference>
<sequence length="117" mass="12527">MQRAYGRGKEDGPLCDVPGFENARMKLLRHVSFVDCLFASTAIVLTVETFTGSEAERAFWRFCMAGRSWEEREGSLDSKTSLPTVKDVSVGGADDDGDVGAGEGFEDGGVGAVEAEL</sequence>
<feature type="region of interest" description="Disordered" evidence="1">
    <location>
        <begin position="71"/>
        <end position="117"/>
    </location>
</feature>
<evidence type="ECO:0000313" key="3">
    <source>
        <dbReference type="Proteomes" id="UP000243459"/>
    </source>
</evidence>
<protein>
    <submittedName>
        <fullName evidence="2">Uncharacterized protein</fullName>
    </submittedName>
</protein>
<dbReference type="Proteomes" id="UP000243459">
    <property type="component" value="Chromosome 2"/>
</dbReference>
<organism evidence="2 3">
    <name type="scientific">Asparagus officinalis</name>
    <name type="common">Garden asparagus</name>
    <dbReference type="NCBI Taxonomy" id="4686"/>
    <lineage>
        <taxon>Eukaryota</taxon>
        <taxon>Viridiplantae</taxon>
        <taxon>Streptophyta</taxon>
        <taxon>Embryophyta</taxon>
        <taxon>Tracheophyta</taxon>
        <taxon>Spermatophyta</taxon>
        <taxon>Magnoliopsida</taxon>
        <taxon>Liliopsida</taxon>
        <taxon>Asparagales</taxon>
        <taxon>Asparagaceae</taxon>
        <taxon>Asparagoideae</taxon>
        <taxon>Asparagus</taxon>
    </lineage>
</organism>
<proteinExistence type="predicted"/>
<dbReference type="Gramene" id="ONK77883">
    <property type="protein sequence ID" value="ONK77883"/>
    <property type="gene ID" value="A4U43_C02F11860"/>
</dbReference>
<keyword evidence="3" id="KW-1185">Reference proteome</keyword>
<name>A0A5P1FJJ1_ASPOF</name>
<gene>
    <name evidence="2" type="ORF">A4U43_C02F11860</name>
</gene>
<feature type="compositionally biased region" description="Gly residues" evidence="1">
    <location>
        <begin position="99"/>
        <end position="111"/>
    </location>
</feature>
<accession>A0A5P1FJJ1</accession>
<evidence type="ECO:0000256" key="1">
    <source>
        <dbReference type="SAM" id="MobiDB-lite"/>
    </source>
</evidence>
<dbReference type="AlphaFoldDB" id="A0A5P1FJJ1"/>
<reference evidence="3" key="1">
    <citation type="journal article" date="2017" name="Nat. Commun.">
        <title>The asparagus genome sheds light on the origin and evolution of a young Y chromosome.</title>
        <authorList>
            <person name="Harkess A."/>
            <person name="Zhou J."/>
            <person name="Xu C."/>
            <person name="Bowers J.E."/>
            <person name="Van der Hulst R."/>
            <person name="Ayyampalayam S."/>
            <person name="Mercati F."/>
            <person name="Riccardi P."/>
            <person name="McKain M.R."/>
            <person name="Kakrana A."/>
            <person name="Tang H."/>
            <person name="Ray J."/>
            <person name="Groenendijk J."/>
            <person name="Arikit S."/>
            <person name="Mathioni S.M."/>
            <person name="Nakano M."/>
            <person name="Shan H."/>
            <person name="Telgmann-Rauber A."/>
            <person name="Kanno A."/>
            <person name="Yue Z."/>
            <person name="Chen H."/>
            <person name="Li W."/>
            <person name="Chen Y."/>
            <person name="Xu X."/>
            <person name="Zhang Y."/>
            <person name="Luo S."/>
            <person name="Chen H."/>
            <person name="Gao J."/>
            <person name="Mao Z."/>
            <person name="Pires J.C."/>
            <person name="Luo M."/>
            <person name="Kudrna D."/>
            <person name="Wing R.A."/>
            <person name="Meyers B.C."/>
            <person name="Yi K."/>
            <person name="Kong H."/>
            <person name="Lavrijsen P."/>
            <person name="Sunseri F."/>
            <person name="Falavigna A."/>
            <person name="Ye Y."/>
            <person name="Leebens-Mack J.H."/>
            <person name="Chen G."/>
        </authorList>
    </citation>
    <scope>NUCLEOTIDE SEQUENCE [LARGE SCALE GENOMIC DNA]</scope>
    <source>
        <strain evidence="3">cv. DH0086</strain>
    </source>
</reference>
<evidence type="ECO:0000313" key="2">
    <source>
        <dbReference type="EMBL" id="ONK77883.1"/>
    </source>
</evidence>